<dbReference type="Pfam" id="PF09134">
    <property type="entry name" value="Invasin_D3"/>
    <property type="match status" value="1"/>
</dbReference>
<accession>A0A7J3UYY8</accession>
<dbReference type="Gene3D" id="2.60.40.10">
    <property type="entry name" value="Immunoglobulins"/>
    <property type="match status" value="1"/>
</dbReference>
<proteinExistence type="predicted"/>
<dbReference type="AlphaFoldDB" id="A0A7J3UYY8"/>
<evidence type="ECO:0000259" key="2">
    <source>
        <dbReference type="Pfam" id="PF09134"/>
    </source>
</evidence>
<feature type="domain" description="Invasin" evidence="2">
    <location>
        <begin position="68"/>
        <end position="158"/>
    </location>
</feature>
<dbReference type="EMBL" id="DRVT01000034">
    <property type="protein sequence ID" value="HHI49088.1"/>
    <property type="molecule type" value="Genomic_DNA"/>
</dbReference>
<dbReference type="InterPro" id="IPR025874">
    <property type="entry name" value="DZR"/>
</dbReference>
<dbReference type="SUPFAM" id="SSF49373">
    <property type="entry name" value="Invasin/intimin cell-adhesion fragments"/>
    <property type="match status" value="1"/>
</dbReference>
<evidence type="ECO:0000256" key="1">
    <source>
        <dbReference type="SAM" id="Phobius"/>
    </source>
</evidence>
<evidence type="ECO:0000313" key="4">
    <source>
        <dbReference type="EMBL" id="HHI49088.1"/>
    </source>
</evidence>
<protein>
    <submittedName>
        <fullName evidence="4">Zinc ribbon domain-containing protein</fullName>
    </submittedName>
</protein>
<dbReference type="Gene3D" id="4.10.1060.50">
    <property type="match status" value="1"/>
</dbReference>
<name>A0A7J3UYY8_9CREN</name>
<comment type="caution">
    <text evidence="4">The sequence shown here is derived from an EMBL/GenBank/DDBJ whole genome shotgun (WGS) entry which is preliminary data.</text>
</comment>
<feature type="domain" description="DZANK-type" evidence="3">
    <location>
        <begin position="163"/>
        <end position="211"/>
    </location>
</feature>
<gene>
    <name evidence="4" type="ORF">ENL91_02835</name>
</gene>
<dbReference type="InterPro" id="IPR008964">
    <property type="entry name" value="Invasin/intimin_cell_adhesion"/>
</dbReference>
<keyword evidence="1" id="KW-0472">Membrane</keyword>
<keyword evidence="1" id="KW-1133">Transmembrane helix</keyword>
<reference evidence="4" key="1">
    <citation type="journal article" date="2020" name="mSystems">
        <title>Genome- and Community-Level Interaction Insights into Carbon Utilization and Element Cycling Functions of Hydrothermarchaeota in Hydrothermal Sediment.</title>
        <authorList>
            <person name="Zhou Z."/>
            <person name="Liu Y."/>
            <person name="Xu W."/>
            <person name="Pan J."/>
            <person name="Luo Z.H."/>
            <person name="Li M."/>
        </authorList>
    </citation>
    <scope>NUCLEOTIDE SEQUENCE [LARGE SCALE GENOMIC DNA]</scope>
    <source>
        <strain evidence="4">SpSt-1038</strain>
    </source>
</reference>
<dbReference type="Pfam" id="PF12773">
    <property type="entry name" value="DZR"/>
    <property type="match status" value="1"/>
</dbReference>
<dbReference type="InterPro" id="IPR013783">
    <property type="entry name" value="Ig-like_fold"/>
</dbReference>
<dbReference type="InterPro" id="IPR038587">
    <property type="entry name" value="Ribosomal_eL40_sf"/>
</dbReference>
<sequence length="216" mass="22522">MTTLTINGPGTVTAKFVVAPPPPSGFPMEYVILIVAVVAVLGIAGAFLMRRKPKPPPAPRPVALRIIPEKKEIFADGRSSTDVVVELVDSEGKPISSDVVREVHLSASDGTIPQSVTIPKGASSARVQLSSSIRVGQVNLTASSKELQSAQATVAFVEKKRYCMVCGQRMPIDARVCPSCGSAPPSGADTKVCPNCGAVIPIVAKFCRECGASQPA</sequence>
<feature type="transmembrane region" description="Helical" evidence="1">
    <location>
        <begin position="30"/>
        <end position="49"/>
    </location>
</feature>
<evidence type="ECO:0000259" key="3">
    <source>
        <dbReference type="Pfam" id="PF12773"/>
    </source>
</evidence>
<organism evidence="4">
    <name type="scientific">Candidatus Methanosuratincola petrocarbonis</name>
    <name type="common">ex Vanwonterghem et al. 2016</name>
    <dbReference type="NCBI Taxonomy" id="1867261"/>
    <lineage>
        <taxon>Archaea</taxon>
        <taxon>Thermoproteota</taxon>
        <taxon>Methanosuratincolia</taxon>
        <taxon>Candidatus Methanomethylicales</taxon>
        <taxon>Candidatus Methanomethylicaceae</taxon>
        <taxon>Candidatus Methanosuratincola (ex Vanwonterghem et al. 2016)</taxon>
    </lineage>
</organism>
<keyword evidence="1" id="KW-0812">Transmembrane</keyword>
<dbReference type="InterPro" id="IPR015217">
    <property type="entry name" value="Invasin_dom_3"/>
</dbReference>